<evidence type="ECO:0000256" key="3">
    <source>
        <dbReference type="ARBA" id="ARBA00022692"/>
    </source>
</evidence>
<evidence type="ECO:0000256" key="1">
    <source>
        <dbReference type="ARBA" id="ARBA00004651"/>
    </source>
</evidence>
<comment type="function">
    <text evidence="9">Fluoride-specific ion channel. Important for reducing fluoride concentration in the cell, thus reducing its toxicity.</text>
</comment>
<dbReference type="STRING" id="156892.BM477_01185"/>
<keyword evidence="4 10" id="KW-1133">Transmembrane helix</keyword>
<evidence type="ECO:0000256" key="4">
    <source>
        <dbReference type="ARBA" id="ARBA00022989"/>
    </source>
</evidence>
<keyword evidence="3 10" id="KW-0812">Transmembrane</keyword>
<evidence type="ECO:0000256" key="7">
    <source>
        <dbReference type="ARBA" id="ARBA00035120"/>
    </source>
</evidence>
<feature type="transmembrane region" description="Helical" evidence="10">
    <location>
        <begin position="108"/>
        <end position="129"/>
    </location>
</feature>
<dbReference type="EMBL" id="MPDM01000001">
    <property type="protein sequence ID" value="OKL50601.1"/>
    <property type="molecule type" value="Genomic_DNA"/>
</dbReference>
<keyword evidence="5 10" id="KW-0472">Membrane</keyword>
<dbReference type="PANTHER" id="PTHR28259:SF1">
    <property type="entry name" value="FLUORIDE EXPORT PROTEIN 1-RELATED"/>
    <property type="match status" value="1"/>
</dbReference>
<comment type="catalytic activity">
    <reaction evidence="8">
        <text>fluoride(in) = fluoride(out)</text>
        <dbReference type="Rhea" id="RHEA:76159"/>
        <dbReference type="ChEBI" id="CHEBI:17051"/>
    </reaction>
    <physiologicalReaction direction="left-to-right" evidence="8">
        <dbReference type="Rhea" id="RHEA:76160"/>
    </physiologicalReaction>
</comment>
<comment type="caution">
    <text evidence="11">The sequence shown here is derived from an EMBL/GenBank/DDBJ whole genome shotgun (WGS) entry which is preliminary data.</text>
</comment>
<keyword evidence="6" id="KW-0407">Ion channel</keyword>
<comment type="subcellular location">
    <subcellularLocation>
        <location evidence="1">Cell membrane</location>
        <topology evidence="1">Multi-pass membrane protein</topology>
    </subcellularLocation>
</comment>
<dbReference type="AlphaFoldDB" id="A0A1Q5PSQ0"/>
<dbReference type="RefSeq" id="WP_075360838.1">
    <property type="nucleotide sequence ID" value="NZ_MPDM01000001.1"/>
</dbReference>
<sequence>MLILSLIMASLAGGIGAITRYSTDQAIQSWLAKRHETTEMAHLGIVSVNLLGCALAGFIFGLTLDAHHPTLTALIGAFLSGYTTFSTAMVDVLKMHRKGFPWRAFKLWIGPLLACLIVAYLGALLGRLLGNALV</sequence>
<dbReference type="Proteomes" id="UP000186465">
    <property type="component" value="Unassembled WGS sequence"/>
</dbReference>
<evidence type="ECO:0000256" key="6">
    <source>
        <dbReference type="ARBA" id="ARBA00023303"/>
    </source>
</evidence>
<keyword evidence="12" id="KW-1185">Reference proteome</keyword>
<dbReference type="InterPro" id="IPR003691">
    <property type="entry name" value="FluC"/>
</dbReference>
<evidence type="ECO:0000313" key="11">
    <source>
        <dbReference type="EMBL" id="OKL50601.1"/>
    </source>
</evidence>
<organism evidence="11 12">
    <name type="scientific">Boudabousia marimammalium</name>
    <dbReference type="NCBI Taxonomy" id="156892"/>
    <lineage>
        <taxon>Bacteria</taxon>
        <taxon>Bacillati</taxon>
        <taxon>Actinomycetota</taxon>
        <taxon>Actinomycetes</taxon>
        <taxon>Actinomycetales</taxon>
        <taxon>Actinomycetaceae</taxon>
        <taxon>Boudabousia</taxon>
    </lineage>
</organism>
<evidence type="ECO:0000256" key="8">
    <source>
        <dbReference type="ARBA" id="ARBA00035585"/>
    </source>
</evidence>
<name>A0A1Q5PSQ0_9ACTO</name>
<dbReference type="GO" id="GO:0005886">
    <property type="term" value="C:plasma membrane"/>
    <property type="evidence" value="ECO:0007669"/>
    <property type="project" value="UniProtKB-SubCell"/>
</dbReference>
<protein>
    <recommendedName>
        <fullName evidence="10">Fluoride-specific ion channel</fullName>
    </recommendedName>
</protein>
<evidence type="ECO:0000256" key="10">
    <source>
        <dbReference type="RuleBase" id="RU004340"/>
    </source>
</evidence>
<dbReference type="GO" id="GO:1903425">
    <property type="term" value="F:fluoride transmembrane transporter activity"/>
    <property type="evidence" value="ECO:0007669"/>
    <property type="project" value="TreeGrafter"/>
</dbReference>
<evidence type="ECO:0000256" key="5">
    <source>
        <dbReference type="ARBA" id="ARBA00023136"/>
    </source>
</evidence>
<reference evidence="12" key="1">
    <citation type="submission" date="2016-11" db="EMBL/GenBank/DDBJ databases">
        <title>Actinomyces gypaetusis sp. nov. isolated from Gypaetus barbatus in Qinghai Tibet Plateau China.</title>
        <authorList>
            <person name="Meng X."/>
        </authorList>
    </citation>
    <scope>NUCLEOTIDE SEQUENCE [LARGE SCALE GENOMIC DNA]</scope>
    <source>
        <strain evidence="12">DSM 15383</strain>
    </source>
</reference>
<keyword evidence="6" id="KW-0406">Ion transport</keyword>
<feature type="transmembrane region" description="Helical" evidence="10">
    <location>
        <begin position="40"/>
        <end position="64"/>
    </location>
</feature>
<gene>
    <name evidence="11" type="ORF">BM477_01185</name>
</gene>
<dbReference type="PANTHER" id="PTHR28259">
    <property type="entry name" value="FLUORIDE EXPORT PROTEIN 1-RELATED"/>
    <property type="match status" value="1"/>
</dbReference>
<accession>A0A1Q5PSQ0</accession>
<evidence type="ECO:0000313" key="12">
    <source>
        <dbReference type="Proteomes" id="UP000186465"/>
    </source>
</evidence>
<keyword evidence="6" id="KW-0813">Transport</keyword>
<proteinExistence type="inferred from homology"/>
<feature type="transmembrane region" description="Helical" evidence="10">
    <location>
        <begin position="71"/>
        <end position="88"/>
    </location>
</feature>
<keyword evidence="2 10" id="KW-1003">Cell membrane</keyword>
<dbReference type="Pfam" id="PF02537">
    <property type="entry name" value="CRCB"/>
    <property type="match status" value="1"/>
</dbReference>
<evidence type="ECO:0000256" key="2">
    <source>
        <dbReference type="ARBA" id="ARBA00022475"/>
    </source>
</evidence>
<evidence type="ECO:0000256" key="9">
    <source>
        <dbReference type="ARBA" id="ARBA00049940"/>
    </source>
</evidence>
<comment type="similarity">
    <text evidence="7 10">Belongs to the fluoride channel Fluc/FEX (TC 1.A.43) family.</text>
</comment>
<dbReference type="OrthoDB" id="5148600at2"/>